<dbReference type="AlphaFoldDB" id="W9S354"/>
<evidence type="ECO:0008006" key="3">
    <source>
        <dbReference type="Google" id="ProtNLM"/>
    </source>
</evidence>
<reference evidence="2" key="1">
    <citation type="submission" date="2013-01" db="EMBL/GenBank/DDBJ databases">
        <title>Draft Genome Sequence of a Mulberry Tree, Morus notabilis C.K. Schneid.</title>
        <authorList>
            <person name="He N."/>
            <person name="Zhao S."/>
        </authorList>
    </citation>
    <scope>NUCLEOTIDE SEQUENCE</scope>
</reference>
<organism evidence="1 2">
    <name type="scientific">Morus notabilis</name>
    <dbReference type="NCBI Taxonomy" id="981085"/>
    <lineage>
        <taxon>Eukaryota</taxon>
        <taxon>Viridiplantae</taxon>
        <taxon>Streptophyta</taxon>
        <taxon>Embryophyta</taxon>
        <taxon>Tracheophyta</taxon>
        <taxon>Spermatophyta</taxon>
        <taxon>Magnoliopsida</taxon>
        <taxon>eudicotyledons</taxon>
        <taxon>Gunneridae</taxon>
        <taxon>Pentapetalae</taxon>
        <taxon>rosids</taxon>
        <taxon>fabids</taxon>
        <taxon>Rosales</taxon>
        <taxon>Moraceae</taxon>
        <taxon>Moreae</taxon>
        <taxon>Morus</taxon>
    </lineage>
</organism>
<accession>W9S354</accession>
<keyword evidence="2" id="KW-1185">Reference proteome</keyword>
<evidence type="ECO:0000313" key="2">
    <source>
        <dbReference type="Proteomes" id="UP000030645"/>
    </source>
</evidence>
<proteinExistence type="predicted"/>
<name>W9S354_9ROSA</name>
<gene>
    <name evidence="1" type="ORF">L484_015165</name>
</gene>
<dbReference type="EMBL" id="KE346013">
    <property type="protein sequence ID" value="EXC24150.1"/>
    <property type="molecule type" value="Genomic_DNA"/>
</dbReference>
<evidence type="ECO:0000313" key="1">
    <source>
        <dbReference type="EMBL" id="EXC24150.1"/>
    </source>
</evidence>
<sequence length="67" mass="7132">MAGFGVALNVPIACIGECSRFNDCHTTCVSRNYPKGGACMGFRGSIMHCCCNRGRLGETAAWDVPFA</sequence>
<protein>
    <recommendedName>
        <fullName evidence="3">Defensin-like protein</fullName>
    </recommendedName>
</protein>
<dbReference type="Proteomes" id="UP000030645">
    <property type="component" value="Unassembled WGS sequence"/>
</dbReference>